<dbReference type="PROSITE" id="PS51375">
    <property type="entry name" value="PPR"/>
    <property type="match status" value="2"/>
</dbReference>
<dbReference type="Gene3D" id="1.25.40.10">
    <property type="entry name" value="Tetratricopeptide repeat domain"/>
    <property type="match status" value="2"/>
</dbReference>
<dbReference type="Pfam" id="PF01535">
    <property type="entry name" value="PPR"/>
    <property type="match status" value="2"/>
</dbReference>
<sequence>MSLFRTLDRTTCSTVVSNIAPGPLLTFLCPVICSKRRPIHSARRVFRQSAVNLPPRSLSAASGHMDNLFIQALAKAASCKRHAKQISTLREVEPYSTTYHKPRRKSIVHNESREFKTKAFRSPFKKIKQLAKDELKALVDYYGIQLETGPDDSFVEDDGLQIWNVGDTHEPWPVHGEIHKTYIEKLEALLKNEESSHNEIYSLYKLLPSPGVVYLRTTTIRALLHHLSVVEKANEVSMQRFLSILDDMKTAHIHIIRSEWTSAIYFAGRFMGKISASEVESALYIWKEMEKRAGVNGSSITFNVLFDIAVKAGKFILAEMFLKEMEARKLKIHRHFRTSLLYYHGVRQNGNGVRKTYQDLVTAGDVVDTAVLNAVIAALFRAGEPAAAEHVFERMKKLHASKSHPLPPPGHWREARKLALKLTWDGQCLTKAEDTVDKQQLQDAAPIAPDTRTYGLLIRHHARTAGNIDRVSELFQEMQYNDIPVDGTVFIVILHGFNSFGGVRYSSWTRDRLERVWAGMLKSVESGDGKIYFSAMAVVSALKAFRKCTDAQRTLRAWEEVRKVWEPKTEELEVVMRVLRRLVPEGEFLKKTL</sequence>
<dbReference type="OrthoDB" id="1908178at2759"/>
<dbReference type="NCBIfam" id="TIGR00756">
    <property type="entry name" value="PPR"/>
    <property type="match status" value="1"/>
</dbReference>
<name>A0A6A6E372_9PEZI</name>
<accession>A0A6A6E372</accession>
<keyword evidence="7" id="KW-1185">Reference proteome</keyword>
<dbReference type="InterPro" id="IPR011990">
    <property type="entry name" value="TPR-like_helical_dom_sf"/>
</dbReference>
<dbReference type="PANTHER" id="PTHR47447:SF17">
    <property type="entry name" value="OS12G0638900 PROTEIN"/>
    <property type="match status" value="1"/>
</dbReference>
<dbReference type="AlphaFoldDB" id="A0A6A6E372"/>
<keyword evidence="2" id="KW-0677">Repeat</keyword>
<dbReference type="PANTHER" id="PTHR47447">
    <property type="entry name" value="OS03G0856100 PROTEIN"/>
    <property type="match status" value="1"/>
</dbReference>
<evidence type="ECO:0000256" key="2">
    <source>
        <dbReference type="ARBA" id="ARBA00022737"/>
    </source>
</evidence>
<evidence type="ECO:0000256" key="1">
    <source>
        <dbReference type="ARBA" id="ARBA00006192"/>
    </source>
</evidence>
<dbReference type="InterPro" id="IPR002885">
    <property type="entry name" value="PPR_rpt"/>
</dbReference>
<comment type="similarity">
    <text evidence="1">Belongs to the CCM1 family.</text>
</comment>
<feature type="repeat" description="PPR" evidence="5">
    <location>
        <begin position="450"/>
        <end position="485"/>
    </location>
</feature>
<evidence type="ECO:0000313" key="6">
    <source>
        <dbReference type="EMBL" id="KAF2185623.1"/>
    </source>
</evidence>
<proteinExistence type="inferred from homology"/>
<evidence type="ECO:0008006" key="8">
    <source>
        <dbReference type="Google" id="ProtNLM"/>
    </source>
</evidence>
<dbReference type="Proteomes" id="UP000800200">
    <property type="component" value="Unassembled WGS sequence"/>
</dbReference>
<comment type="subunit">
    <text evidence="4">Binds to mitochondrial small subunit 15S rRNA.</text>
</comment>
<evidence type="ECO:0000256" key="5">
    <source>
        <dbReference type="PROSITE-ProRule" id="PRU00708"/>
    </source>
</evidence>
<evidence type="ECO:0000256" key="3">
    <source>
        <dbReference type="ARBA" id="ARBA00044493"/>
    </source>
</evidence>
<gene>
    <name evidence="6" type="ORF">K469DRAFT_707852</name>
</gene>
<protein>
    <recommendedName>
        <fullName evidence="8">Pentatricopeptide repeat protein-like protein</fullName>
    </recommendedName>
</protein>
<evidence type="ECO:0000313" key="7">
    <source>
        <dbReference type="Proteomes" id="UP000800200"/>
    </source>
</evidence>
<reference evidence="6" key="1">
    <citation type="journal article" date="2020" name="Stud. Mycol.">
        <title>101 Dothideomycetes genomes: a test case for predicting lifestyles and emergence of pathogens.</title>
        <authorList>
            <person name="Haridas S."/>
            <person name="Albert R."/>
            <person name="Binder M."/>
            <person name="Bloem J."/>
            <person name="Labutti K."/>
            <person name="Salamov A."/>
            <person name="Andreopoulos B."/>
            <person name="Baker S."/>
            <person name="Barry K."/>
            <person name="Bills G."/>
            <person name="Bluhm B."/>
            <person name="Cannon C."/>
            <person name="Castanera R."/>
            <person name="Culley D."/>
            <person name="Daum C."/>
            <person name="Ezra D."/>
            <person name="Gonzalez J."/>
            <person name="Henrissat B."/>
            <person name="Kuo A."/>
            <person name="Liang C."/>
            <person name="Lipzen A."/>
            <person name="Lutzoni F."/>
            <person name="Magnuson J."/>
            <person name="Mondo S."/>
            <person name="Nolan M."/>
            <person name="Ohm R."/>
            <person name="Pangilinan J."/>
            <person name="Park H.-J."/>
            <person name="Ramirez L."/>
            <person name="Alfaro M."/>
            <person name="Sun H."/>
            <person name="Tritt A."/>
            <person name="Yoshinaga Y."/>
            <person name="Zwiers L.-H."/>
            <person name="Turgeon B."/>
            <person name="Goodwin S."/>
            <person name="Spatafora J."/>
            <person name="Crous P."/>
            <person name="Grigoriev I."/>
        </authorList>
    </citation>
    <scope>NUCLEOTIDE SEQUENCE</scope>
    <source>
        <strain evidence="6">CBS 207.26</strain>
    </source>
</reference>
<evidence type="ECO:0000256" key="4">
    <source>
        <dbReference type="ARBA" id="ARBA00044511"/>
    </source>
</evidence>
<comment type="function">
    <text evidence="3">Regulates mitochondrial small subunit maturation by controlling 15S rRNA 5'-end processing. Localizes to the 5' precursor of the 15S rRNA in a position that is subsequently occupied by mS47 in the mature yeast mtSSU. Uses structure and sequence-specific RNA recognition, binding to a single-stranded region of the precursor and specifically recognizing bases -6 to -1. The exchange of Ccm1 for mS47 is coupled to the irreversible removal of precursor rRNA that is accompanied by conformational changes of the mitoribosomal proteins uS5m and mS26. These conformational changes signal completion of 5'-end rRNA processing through protection of the mature 5'-end of the 15S rRNA and stabilization of mS47. The removal of the 5' precursor together with the dissociation of Ccm1 may be catalyzed by the 5'-3' exoribonuclease Pet127. Involved in the specific removal of group I introns in mitochondrial encoded transcripts.</text>
</comment>
<feature type="repeat" description="PPR" evidence="5">
    <location>
        <begin position="368"/>
        <end position="402"/>
    </location>
</feature>
<organism evidence="6 7">
    <name type="scientific">Zopfia rhizophila CBS 207.26</name>
    <dbReference type="NCBI Taxonomy" id="1314779"/>
    <lineage>
        <taxon>Eukaryota</taxon>
        <taxon>Fungi</taxon>
        <taxon>Dikarya</taxon>
        <taxon>Ascomycota</taxon>
        <taxon>Pezizomycotina</taxon>
        <taxon>Dothideomycetes</taxon>
        <taxon>Dothideomycetes incertae sedis</taxon>
        <taxon>Zopfiaceae</taxon>
        <taxon>Zopfia</taxon>
    </lineage>
</organism>
<dbReference type="EMBL" id="ML994633">
    <property type="protein sequence ID" value="KAF2185623.1"/>
    <property type="molecule type" value="Genomic_DNA"/>
</dbReference>